<reference evidence="1 2" key="1">
    <citation type="submission" date="2015-04" db="EMBL/GenBank/DDBJ databases">
        <authorList>
            <person name="Syromyatnikov M.Y."/>
            <person name="Popov V.N."/>
        </authorList>
    </citation>
    <scope>NUCLEOTIDE SEQUENCE [LARGE SCALE GENOMIC DNA]</scope>
</reference>
<gene>
    <name evidence="1" type="ORF">CLUMA_CG017437</name>
</gene>
<organism evidence="1 2">
    <name type="scientific">Clunio marinus</name>
    <dbReference type="NCBI Taxonomy" id="568069"/>
    <lineage>
        <taxon>Eukaryota</taxon>
        <taxon>Metazoa</taxon>
        <taxon>Ecdysozoa</taxon>
        <taxon>Arthropoda</taxon>
        <taxon>Hexapoda</taxon>
        <taxon>Insecta</taxon>
        <taxon>Pterygota</taxon>
        <taxon>Neoptera</taxon>
        <taxon>Endopterygota</taxon>
        <taxon>Diptera</taxon>
        <taxon>Nematocera</taxon>
        <taxon>Chironomoidea</taxon>
        <taxon>Chironomidae</taxon>
        <taxon>Clunio</taxon>
    </lineage>
</organism>
<name>A0A1J1IW62_9DIPT</name>
<dbReference type="Proteomes" id="UP000183832">
    <property type="component" value="Unassembled WGS sequence"/>
</dbReference>
<proteinExistence type="predicted"/>
<protein>
    <submittedName>
        <fullName evidence="1">CLUMA_CG017437, isoform A</fullName>
    </submittedName>
</protein>
<evidence type="ECO:0000313" key="2">
    <source>
        <dbReference type="Proteomes" id="UP000183832"/>
    </source>
</evidence>
<keyword evidence="2" id="KW-1185">Reference proteome</keyword>
<dbReference type="AlphaFoldDB" id="A0A1J1IW62"/>
<evidence type="ECO:0000313" key="1">
    <source>
        <dbReference type="EMBL" id="CRL04344.1"/>
    </source>
</evidence>
<sequence>MSKFRNELSSFNVEVHPYNILRSFLLSLYVKNLQCTVLQALQIIYGPLKELPNSQFHPRLFRFETEIKDRISLQTLL</sequence>
<dbReference type="EMBL" id="CVRI01000063">
    <property type="protein sequence ID" value="CRL04344.1"/>
    <property type="molecule type" value="Genomic_DNA"/>
</dbReference>
<accession>A0A1J1IW62</accession>